<gene>
    <name evidence="1" type="ORF">ACD661_09815</name>
</gene>
<dbReference type="EMBL" id="JBGORX010000003">
    <property type="protein sequence ID" value="MFJ1268851.1"/>
    <property type="molecule type" value="Genomic_DNA"/>
</dbReference>
<protein>
    <recommendedName>
        <fullName evidence="3">Dot/Icm T4SS effector</fullName>
    </recommendedName>
</protein>
<name>A0ABW8D829_9GAMM</name>
<dbReference type="RefSeq" id="WP_400187679.1">
    <property type="nucleotide sequence ID" value="NZ_JBGORX010000003.1"/>
</dbReference>
<evidence type="ECO:0008006" key="3">
    <source>
        <dbReference type="Google" id="ProtNLM"/>
    </source>
</evidence>
<evidence type="ECO:0000313" key="1">
    <source>
        <dbReference type="EMBL" id="MFJ1268851.1"/>
    </source>
</evidence>
<reference evidence="1 2" key="1">
    <citation type="submission" date="2024-08" db="EMBL/GenBank/DDBJ databases">
        <title>Draft Genome Sequence of Legionella lytica strain DSB2004, Isolated From a Fire Sprinkler System.</title>
        <authorList>
            <person name="Everhart A.D."/>
            <person name="Kidane D.T."/>
            <person name="Farone A.L."/>
            <person name="Farone M.B."/>
        </authorList>
    </citation>
    <scope>NUCLEOTIDE SEQUENCE [LARGE SCALE GENOMIC DNA]</scope>
    <source>
        <strain evidence="1 2">DSB2004</strain>
    </source>
</reference>
<accession>A0ABW8D829</accession>
<sequence length="743" mass="85088">MPGKLDLFKAALGNEAYLAEINNNSSSRLKFISSLEEHQFTPQELIELIDIMHEPKVRTLLIVRLLGHSEYLINLKGESVLNRIAFKESRTEPSRLNAWIHQLDVTILSTELINKLDPEAAVSLLCSIPHFHQLNTAQVQALLYKYLHRELIFYWVRHYAFLPNAHYVLAHLMKLIYSEIIDAIKDQEHSKQVLLTSAIIEHLPLFHPLPKKLLLLINQESHLILAMKLYLNGHYYEAYTAFIKQLTSSLLHAKHVFSAEAIELLLALESVSELKDIQVKTRELTSNYFCGYLKANALAGSVYPLYHNGRLNIQKIVQPIVLDNSPNPSQLQNDEMEATISEFLGQYQSINFFEYFLIHYRGDIKPIQHLINDYLGHSLGHAKNNQIISRLIFLLDSAQLDARLKDALFSAVIQQQASYNERIIHALFTYDARATIRHFGFMGGESNYQMIVHLCSWALNELSMLEPEMMQMVQQARAEAEFELQLCKSEGLFSGLIKYLKRCWFYGWTGFFTANNPMYVMPESMTRPIAIIETSIVDEPTLPIEKDIQGLLREMEPPAILTQGQFEALGRALTRYKFTDSPSDEFETRTKIQALFNYVVHHNENQLRLYAWLKCNQGPFMENHFRLLALSCQRHPLSETTLLIKQINDGPDKLIRTAAEFNTPLPQLNEHMLAVTSAGTEVGQVMMVTKEALAVYSEHVVKTAQSTWGWMVNSFNDGFFTKDEAKKEAQNGVSSQPTTTVQL</sequence>
<proteinExistence type="predicted"/>
<evidence type="ECO:0000313" key="2">
    <source>
        <dbReference type="Proteomes" id="UP001615550"/>
    </source>
</evidence>
<dbReference type="Proteomes" id="UP001615550">
    <property type="component" value="Unassembled WGS sequence"/>
</dbReference>
<organism evidence="1 2">
    <name type="scientific">Legionella lytica</name>
    <dbReference type="NCBI Taxonomy" id="96232"/>
    <lineage>
        <taxon>Bacteria</taxon>
        <taxon>Pseudomonadati</taxon>
        <taxon>Pseudomonadota</taxon>
        <taxon>Gammaproteobacteria</taxon>
        <taxon>Legionellales</taxon>
        <taxon>Legionellaceae</taxon>
        <taxon>Legionella</taxon>
    </lineage>
</organism>
<comment type="caution">
    <text evidence="1">The sequence shown here is derived from an EMBL/GenBank/DDBJ whole genome shotgun (WGS) entry which is preliminary data.</text>
</comment>
<keyword evidence="2" id="KW-1185">Reference proteome</keyword>